<dbReference type="PANTHER" id="PTHR34975">
    <property type="entry name" value="SPORE GERMINATION PROTEIN A2"/>
    <property type="match status" value="1"/>
</dbReference>
<comment type="similarity">
    <text evidence="2">Belongs to the amino acid-polyamine-organocation (APC) superfamily. Spore germination protein (SGP) (TC 2.A.3.9) family.</text>
</comment>
<feature type="transmembrane region" description="Helical" evidence="8">
    <location>
        <begin position="73"/>
        <end position="97"/>
    </location>
</feature>
<evidence type="ECO:0000256" key="4">
    <source>
        <dbReference type="ARBA" id="ARBA00022544"/>
    </source>
</evidence>
<keyword evidence="10" id="KW-1185">Reference proteome</keyword>
<feature type="transmembrane region" description="Helical" evidence="8">
    <location>
        <begin position="146"/>
        <end position="168"/>
    </location>
</feature>
<protein>
    <submittedName>
        <fullName evidence="9">Endospore germination permease</fullName>
    </submittedName>
</protein>
<keyword evidence="6 8" id="KW-1133">Transmembrane helix</keyword>
<evidence type="ECO:0000256" key="8">
    <source>
        <dbReference type="SAM" id="Phobius"/>
    </source>
</evidence>
<reference evidence="10" key="1">
    <citation type="journal article" date="2019" name="Int. J. Syst. Evol. Microbiol.">
        <title>The Global Catalogue of Microorganisms (GCM) 10K type strain sequencing project: providing services to taxonomists for standard genome sequencing and annotation.</title>
        <authorList>
            <consortium name="The Broad Institute Genomics Platform"/>
            <consortium name="The Broad Institute Genome Sequencing Center for Infectious Disease"/>
            <person name="Wu L."/>
            <person name="Ma J."/>
        </authorList>
    </citation>
    <scope>NUCLEOTIDE SEQUENCE [LARGE SCALE GENOMIC DNA]</scope>
    <source>
        <strain evidence="10">CCUG 57113</strain>
    </source>
</reference>
<dbReference type="Proteomes" id="UP001596105">
    <property type="component" value="Unassembled WGS sequence"/>
</dbReference>
<dbReference type="Pfam" id="PF03845">
    <property type="entry name" value="Spore_permease"/>
    <property type="match status" value="1"/>
</dbReference>
<organism evidence="9 10">
    <name type="scientific">Cohnella suwonensis</name>
    <dbReference type="NCBI Taxonomy" id="696072"/>
    <lineage>
        <taxon>Bacteria</taxon>
        <taxon>Bacillati</taxon>
        <taxon>Bacillota</taxon>
        <taxon>Bacilli</taxon>
        <taxon>Bacillales</taxon>
        <taxon>Paenibacillaceae</taxon>
        <taxon>Cohnella</taxon>
    </lineage>
</organism>
<evidence type="ECO:0000256" key="2">
    <source>
        <dbReference type="ARBA" id="ARBA00007998"/>
    </source>
</evidence>
<feature type="transmembrane region" description="Helical" evidence="8">
    <location>
        <begin position="188"/>
        <end position="208"/>
    </location>
</feature>
<evidence type="ECO:0000256" key="5">
    <source>
        <dbReference type="ARBA" id="ARBA00022692"/>
    </source>
</evidence>
<feature type="transmembrane region" description="Helical" evidence="8">
    <location>
        <begin position="40"/>
        <end position="61"/>
    </location>
</feature>
<feature type="transmembrane region" description="Helical" evidence="8">
    <location>
        <begin position="220"/>
        <end position="243"/>
    </location>
</feature>
<feature type="transmembrane region" description="Helical" evidence="8">
    <location>
        <begin position="272"/>
        <end position="295"/>
    </location>
</feature>
<keyword evidence="3" id="KW-0813">Transport</keyword>
<dbReference type="NCBIfam" id="TIGR00912">
    <property type="entry name" value="2A0309"/>
    <property type="match status" value="1"/>
</dbReference>
<dbReference type="EMBL" id="JBHSMH010000021">
    <property type="protein sequence ID" value="MFC5468868.1"/>
    <property type="molecule type" value="Genomic_DNA"/>
</dbReference>
<evidence type="ECO:0000313" key="9">
    <source>
        <dbReference type="EMBL" id="MFC5468868.1"/>
    </source>
</evidence>
<evidence type="ECO:0000256" key="6">
    <source>
        <dbReference type="ARBA" id="ARBA00022989"/>
    </source>
</evidence>
<sequence>MKAREQISSGQMSILFFCFMTGSSIVNIPGPLIGYAKNGAWISLLLSISIGMILLACLLYLYRKFPELTFIEYSKATVGSFITVLLAIPFISFQFHMASGIVLDIGLFMTTSMMRQTPLFLFLLLVFFVVALTVRSGIETMARMFVIPIISVLLSIIVILVLSIPHYQVEHLLPIMPDGIKPIVLGTYFSYGFPYVELVLMAMLLPYVRKEKLANLSKGMYLALLINGIFLVAVTVSTILVFGPLAGERQYSMFEVARTVDLLEVIQRIESLVGISLIMASFMKASITLFVLNLTFTKLFNLKDDRILVFPLSLTGFLFSMMQLEKGQTPWINSVAVIHPLWATFAYLIPFLLIAAVASVRKNIPQ</sequence>
<keyword evidence="7 8" id="KW-0472">Membrane</keyword>
<evidence type="ECO:0000256" key="1">
    <source>
        <dbReference type="ARBA" id="ARBA00004141"/>
    </source>
</evidence>
<keyword evidence="5 8" id="KW-0812">Transmembrane</keyword>
<evidence type="ECO:0000256" key="3">
    <source>
        <dbReference type="ARBA" id="ARBA00022448"/>
    </source>
</evidence>
<feature type="transmembrane region" description="Helical" evidence="8">
    <location>
        <begin position="307"/>
        <end position="324"/>
    </location>
</feature>
<proteinExistence type="inferred from homology"/>
<evidence type="ECO:0000256" key="7">
    <source>
        <dbReference type="ARBA" id="ARBA00023136"/>
    </source>
</evidence>
<evidence type="ECO:0000313" key="10">
    <source>
        <dbReference type="Proteomes" id="UP001596105"/>
    </source>
</evidence>
<dbReference type="Gene3D" id="1.20.1740.10">
    <property type="entry name" value="Amino acid/polyamine transporter I"/>
    <property type="match status" value="1"/>
</dbReference>
<comment type="caution">
    <text evidence="9">The sequence shown here is derived from an EMBL/GenBank/DDBJ whole genome shotgun (WGS) entry which is preliminary data.</text>
</comment>
<name>A0ABW0LSI4_9BACL</name>
<dbReference type="PANTHER" id="PTHR34975:SF2">
    <property type="entry name" value="SPORE GERMINATION PROTEIN A2"/>
    <property type="match status" value="1"/>
</dbReference>
<dbReference type="InterPro" id="IPR004761">
    <property type="entry name" value="Spore_GerAB"/>
</dbReference>
<accession>A0ABW0LSI4</accession>
<comment type="subcellular location">
    <subcellularLocation>
        <location evidence="1">Membrane</location>
        <topology evidence="1">Multi-pass membrane protein</topology>
    </subcellularLocation>
</comment>
<keyword evidence="4" id="KW-0309">Germination</keyword>
<gene>
    <name evidence="9" type="ORF">ACFPPD_09040</name>
</gene>
<feature type="transmembrane region" description="Helical" evidence="8">
    <location>
        <begin position="117"/>
        <end position="134"/>
    </location>
</feature>
<dbReference type="RefSeq" id="WP_209749601.1">
    <property type="nucleotide sequence ID" value="NZ_JBHSMH010000021.1"/>
</dbReference>
<feature type="transmembrane region" description="Helical" evidence="8">
    <location>
        <begin position="336"/>
        <end position="360"/>
    </location>
</feature>
<feature type="transmembrane region" description="Helical" evidence="8">
    <location>
        <begin position="12"/>
        <end position="34"/>
    </location>
</feature>